<comment type="caution">
    <text evidence="2">The sequence shown here is derived from an EMBL/GenBank/DDBJ whole genome shotgun (WGS) entry which is preliminary data.</text>
</comment>
<gene>
    <name evidence="2" type="ORF">KSZ_46960</name>
</gene>
<dbReference type="PANTHER" id="PTHR10412">
    <property type="entry name" value="MANNOSYL-OLIGOSACCHARIDE GLUCOSIDASE"/>
    <property type="match status" value="1"/>
</dbReference>
<evidence type="ECO:0000313" key="3">
    <source>
        <dbReference type="Proteomes" id="UP000635565"/>
    </source>
</evidence>
<organism evidence="2 3">
    <name type="scientific">Dictyobacter formicarum</name>
    <dbReference type="NCBI Taxonomy" id="2778368"/>
    <lineage>
        <taxon>Bacteria</taxon>
        <taxon>Bacillati</taxon>
        <taxon>Chloroflexota</taxon>
        <taxon>Ktedonobacteria</taxon>
        <taxon>Ktedonobacterales</taxon>
        <taxon>Dictyobacteraceae</taxon>
        <taxon>Dictyobacter</taxon>
    </lineage>
</organism>
<protein>
    <submittedName>
        <fullName evidence="2">Glucosidase</fullName>
    </submittedName>
</protein>
<dbReference type="InterPro" id="IPR012341">
    <property type="entry name" value="6hp_glycosidase-like_sf"/>
</dbReference>
<dbReference type="PANTHER" id="PTHR10412:SF10">
    <property type="entry name" value="GLYCOSYL HYDROLASE FAMILY 63 C-TERMINAL DOMAIN-CONTAINING PROTEIN"/>
    <property type="match status" value="1"/>
</dbReference>
<dbReference type="Gene3D" id="1.50.10.10">
    <property type="match status" value="1"/>
</dbReference>
<dbReference type="InterPro" id="IPR008928">
    <property type="entry name" value="6-hairpin_glycosidase_sf"/>
</dbReference>
<keyword evidence="3" id="KW-1185">Reference proteome</keyword>
<reference evidence="2 3" key="1">
    <citation type="journal article" date="2021" name="Int. J. Syst. Evol. Microbiol.">
        <title>Reticulibacter mediterranei gen. nov., sp. nov., within the new family Reticulibacteraceae fam. nov., and Ktedonospora formicarum gen. nov., sp. nov., Ktedonobacter robiniae sp. nov., Dictyobacter formicarum sp. nov. and Dictyobacter arantiisoli sp. nov., belonging to the class Ktedonobacteria.</title>
        <authorList>
            <person name="Yabe S."/>
            <person name="Zheng Y."/>
            <person name="Wang C.M."/>
            <person name="Sakai Y."/>
            <person name="Abe K."/>
            <person name="Yokota A."/>
            <person name="Donadio S."/>
            <person name="Cavaletti L."/>
            <person name="Monciardini P."/>
        </authorList>
    </citation>
    <scope>NUCLEOTIDE SEQUENCE [LARGE SCALE GENOMIC DNA]</scope>
    <source>
        <strain evidence="2 3">SOSP1-9</strain>
    </source>
</reference>
<feature type="domain" description="Mannosylglycerate hydrolase MGH1-like glycoside hydrolase" evidence="1">
    <location>
        <begin position="434"/>
        <end position="537"/>
    </location>
</feature>
<dbReference type="RefSeq" id="WP_201364307.1">
    <property type="nucleotide sequence ID" value="NZ_BNJJ01000013.1"/>
</dbReference>
<dbReference type="InterPro" id="IPR004888">
    <property type="entry name" value="Glycoside_hydrolase_63"/>
</dbReference>
<accession>A0ABQ3VKE6</accession>
<dbReference type="Proteomes" id="UP000635565">
    <property type="component" value="Unassembled WGS sequence"/>
</dbReference>
<dbReference type="EMBL" id="BNJJ01000013">
    <property type="protein sequence ID" value="GHO86690.1"/>
    <property type="molecule type" value="Genomic_DNA"/>
</dbReference>
<dbReference type="Pfam" id="PF22422">
    <property type="entry name" value="MGH1-like_GH"/>
    <property type="match status" value="2"/>
</dbReference>
<dbReference type="SUPFAM" id="SSF48208">
    <property type="entry name" value="Six-hairpin glycosidases"/>
    <property type="match status" value="1"/>
</dbReference>
<proteinExistence type="predicted"/>
<evidence type="ECO:0000313" key="2">
    <source>
        <dbReference type="EMBL" id="GHO86690.1"/>
    </source>
</evidence>
<name>A0ABQ3VKE6_9CHLR</name>
<sequence>MTDIQGTQEGQRLAVNQQGTAHWKHWGPYLSDRQWGTVREDYSANSQPWTYFSYEDARFRAYRWGEDGIAGLCDSDQRLCFAFTLWNGLDDFLKERLFGLTNGEGNHGEDVKEYYFYLDNVPTHSYMKCLYKYPQAKFPYADLRAENARRKADLTSFEYELLDTGVFAEDRYFDVLVEYAKQTPEDICIQFTITNRGPQAAPLHALPMLWFRNTWSWDHTVSKPLLRRDSAEHANIHVIEAQGGAQDIGTMWLYAEGADEVLFTENETNNAHFGWGANASPYVKDAFEQYIIHGQRAAVNPAAVGTKAAASYALQIAAGETRVIRLRLSNIAAMSEPCDATSFAALFQTRRQEADEFYQAVTPYPLSADLSNIQRQAFVGMLWNKQFYFYMVKEWLKGDPAFPPPPSERKNGRNSTWKHLFLKDVISMPDTWEYPWFAAWDLAFHTIPLAMIDPVLAKQQILLLMQPWSMHPNGQIPAYEWSFNDLNPPVQAWAAWRVYKIEARMYGAGDRIFLEQAFQKLTLYFTWWLNRKDMDGNDIFQGGFLGLDNIGPFDRSNIPAGISGYLDQSDATGWMGMFSLNMLRIAIELASHDVSYEQMAVQFLLQFLFIARAINEIGDDGENLWDDVDGFYYDILHLADDIEIDGKKFLSMKLRSVVGLVPLLAIEGIDLKFLESPNLADFRQRFDHLLRSGTDLTSHENVEIRSTVDSGLMRGIMLALVKPERLKRILTRLLDENEFLSPYGIRSLSKYHELHPYILPGITASNGQPYEVQYTPAESRTNDFGGNSNWRGPIWFPINFLLIEALQKFHQYLGASFTIECPTGSGNNMNLWEVATELSTRLMRIFQRDTSNGQRPVYGGIATLQNNPNWKNYILFYEYFHGDNGAGLGASHQTGWTGVIAKLIQQWAEYPGPNHPSQPPIPDF</sequence>
<evidence type="ECO:0000259" key="1">
    <source>
        <dbReference type="Pfam" id="PF22422"/>
    </source>
</evidence>
<dbReference type="InterPro" id="IPR054491">
    <property type="entry name" value="MGH1-like_GH"/>
</dbReference>
<feature type="domain" description="Mannosylglycerate hydrolase MGH1-like glycoside hydrolase" evidence="1">
    <location>
        <begin position="719"/>
        <end position="894"/>
    </location>
</feature>